<sequence>TCPGLILSQLSPPQLSSPSRCEQTTKPLITTLSSRSATAATTHITSSLLRIPTPPQTSIPWTPQTTPMSNRLPTFNGRASLERIGRCLAFGCTPDQTALAASLVSRIAKRAAPVYAILQGYPARPGFTIPHLRVPANATWQPSATSAGLDATSWQRKADSNATYLAIANEALYQTLAHAQDTAPPDLAAKWQTLLYGAPPAEGDATAAVTIKNARTNIMPSHALTEPETIRAFTRFLPWTRDAKTTQSVVVQTLIWSLTRGTLLARTGTTLSLYEPMPGWLIGELDRLSAVENTGAETRLRKANAVLRGIGRDLRLLEEQTWNRPDAVEDMGAAKGA</sequence>
<gene>
    <name evidence="1" type="ORF">BN1708_004386</name>
</gene>
<reference evidence="1 2" key="1">
    <citation type="submission" date="2015-05" db="EMBL/GenBank/DDBJ databases">
        <authorList>
            <person name="Wang D.B."/>
            <person name="Wang M."/>
        </authorList>
    </citation>
    <scope>NUCLEOTIDE SEQUENCE [LARGE SCALE GENOMIC DNA]</scope>
    <source>
        <strain evidence="1">VL1</strain>
    </source>
</reference>
<name>A0A0G4LZR6_VERLO</name>
<dbReference type="EMBL" id="CVQH01020418">
    <property type="protein sequence ID" value="CRK27494.1"/>
    <property type="molecule type" value="Genomic_DNA"/>
</dbReference>
<proteinExistence type="predicted"/>
<evidence type="ECO:0000313" key="1">
    <source>
        <dbReference type="EMBL" id="CRK27494.1"/>
    </source>
</evidence>
<keyword evidence="2" id="KW-1185">Reference proteome</keyword>
<accession>A0A0G4LZR6</accession>
<protein>
    <submittedName>
        <fullName evidence="1">Uncharacterized protein</fullName>
    </submittedName>
</protein>
<evidence type="ECO:0000313" key="2">
    <source>
        <dbReference type="Proteomes" id="UP000044602"/>
    </source>
</evidence>
<organism evidence="1 2">
    <name type="scientific">Verticillium longisporum</name>
    <name type="common">Verticillium dahliae var. longisporum</name>
    <dbReference type="NCBI Taxonomy" id="100787"/>
    <lineage>
        <taxon>Eukaryota</taxon>
        <taxon>Fungi</taxon>
        <taxon>Dikarya</taxon>
        <taxon>Ascomycota</taxon>
        <taxon>Pezizomycotina</taxon>
        <taxon>Sordariomycetes</taxon>
        <taxon>Hypocreomycetidae</taxon>
        <taxon>Glomerellales</taxon>
        <taxon>Plectosphaerellaceae</taxon>
        <taxon>Verticillium</taxon>
    </lineage>
</organism>
<feature type="non-terminal residue" evidence="1">
    <location>
        <position position="1"/>
    </location>
</feature>
<dbReference type="Proteomes" id="UP000044602">
    <property type="component" value="Unassembled WGS sequence"/>
</dbReference>
<dbReference type="AlphaFoldDB" id="A0A0G4LZR6"/>